<evidence type="ECO:0000313" key="3">
    <source>
        <dbReference type="Proteomes" id="UP000248196"/>
    </source>
</evidence>
<evidence type="ECO:0000313" key="2">
    <source>
        <dbReference type="EMBL" id="PYD38990.1"/>
    </source>
</evidence>
<dbReference type="AlphaFoldDB" id="A0A318NYQ8"/>
<organism evidence="2 3">
    <name type="scientific">Serratia plymuthica</name>
    <dbReference type="NCBI Taxonomy" id="82996"/>
    <lineage>
        <taxon>Bacteria</taxon>
        <taxon>Pseudomonadati</taxon>
        <taxon>Pseudomonadota</taxon>
        <taxon>Gammaproteobacteria</taxon>
        <taxon>Enterobacterales</taxon>
        <taxon>Yersiniaceae</taxon>
        <taxon>Serratia</taxon>
    </lineage>
</organism>
<dbReference type="OrthoDB" id="9965737at2"/>
<keyword evidence="1" id="KW-0472">Membrane</keyword>
<keyword evidence="1" id="KW-1133">Transmembrane helix</keyword>
<proteinExistence type="predicted"/>
<sequence length="70" mass="8100">MLILYATLAIIFTLLFLLSFIYCAYQMSKDGDVKFKASFAVLILSLLAFYCAYGYVSTYLRQQEVDIKLY</sequence>
<accession>A0A318NYQ8</accession>
<evidence type="ECO:0000256" key="1">
    <source>
        <dbReference type="SAM" id="Phobius"/>
    </source>
</evidence>
<protein>
    <submittedName>
        <fullName evidence="2">Uncharacterized protein</fullName>
    </submittedName>
</protein>
<feature type="transmembrane region" description="Helical" evidence="1">
    <location>
        <begin position="37"/>
        <end position="56"/>
    </location>
</feature>
<feature type="transmembrane region" description="Helical" evidence="1">
    <location>
        <begin position="6"/>
        <end position="25"/>
    </location>
</feature>
<reference evidence="2 3" key="1">
    <citation type="submission" date="2017-11" db="EMBL/GenBank/DDBJ databases">
        <title>Genome sequence of the oocydin A producing rhizobacterium Serratia plymuthica 4Rx5.</title>
        <authorList>
            <person name="Matilla M.A."/>
            <person name="Udaondo Z."/>
            <person name="Salmond G.P.C."/>
        </authorList>
    </citation>
    <scope>NUCLEOTIDE SEQUENCE [LARGE SCALE GENOMIC DNA]</scope>
    <source>
        <strain evidence="2 3">4Rx5</strain>
    </source>
</reference>
<comment type="caution">
    <text evidence="2">The sequence shown here is derived from an EMBL/GenBank/DDBJ whole genome shotgun (WGS) entry which is preliminary data.</text>
</comment>
<dbReference type="Proteomes" id="UP000248196">
    <property type="component" value="Unassembled WGS sequence"/>
</dbReference>
<name>A0A318NYQ8_SERPL</name>
<keyword evidence="1" id="KW-0812">Transmembrane</keyword>
<gene>
    <name evidence="2" type="ORF">CT690_08105</name>
</gene>
<dbReference type="EMBL" id="PESE01000002">
    <property type="protein sequence ID" value="PYD38990.1"/>
    <property type="molecule type" value="Genomic_DNA"/>
</dbReference>
<dbReference type="RefSeq" id="WP_041416898.1">
    <property type="nucleotide sequence ID" value="NZ_CP185735.1"/>
</dbReference>